<evidence type="ECO:0000256" key="1">
    <source>
        <dbReference type="SAM" id="MobiDB-lite"/>
    </source>
</evidence>
<proteinExistence type="predicted"/>
<gene>
    <name evidence="2" type="ORF">E1292_49645</name>
</gene>
<keyword evidence="3" id="KW-1185">Reference proteome</keyword>
<organism evidence="2 3">
    <name type="scientific">Nonomuraea deserti</name>
    <dbReference type="NCBI Taxonomy" id="1848322"/>
    <lineage>
        <taxon>Bacteria</taxon>
        <taxon>Bacillati</taxon>
        <taxon>Actinomycetota</taxon>
        <taxon>Actinomycetes</taxon>
        <taxon>Streptosporangiales</taxon>
        <taxon>Streptosporangiaceae</taxon>
        <taxon>Nonomuraea</taxon>
    </lineage>
</organism>
<dbReference type="PANTHER" id="PTHR34613">
    <property type="entry name" value="SLL0800 PROTEIN"/>
    <property type="match status" value="1"/>
</dbReference>
<feature type="region of interest" description="Disordered" evidence="1">
    <location>
        <begin position="216"/>
        <end position="238"/>
    </location>
</feature>
<protein>
    <submittedName>
        <fullName evidence="2">Uncharacterized protein</fullName>
    </submittedName>
</protein>
<feature type="compositionally biased region" description="Basic and acidic residues" evidence="1">
    <location>
        <begin position="221"/>
        <end position="238"/>
    </location>
</feature>
<dbReference type="Proteomes" id="UP000295258">
    <property type="component" value="Unassembled WGS sequence"/>
</dbReference>
<dbReference type="PANTHER" id="PTHR34613:SF1">
    <property type="entry name" value="SLL6017 PROTEIN"/>
    <property type="match status" value="1"/>
</dbReference>
<comment type="caution">
    <text evidence="2">The sequence shown here is derived from an EMBL/GenBank/DDBJ whole genome shotgun (WGS) entry which is preliminary data.</text>
</comment>
<accession>A0A4R4U5X9</accession>
<dbReference type="AlphaFoldDB" id="A0A4R4U5X9"/>
<reference evidence="2 3" key="1">
    <citation type="submission" date="2019-03" db="EMBL/GenBank/DDBJ databases">
        <title>Draft genome sequences of novel Actinobacteria.</title>
        <authorList>
            <person name="Sahin N."/>
            <person name="Ay H."/>
            <person name="Saygin H."/>
        </authorList>
    </citation>
    <scope>NUCLEOTIDE SEQUENCE [LARGE SCALE GENOMIC DNA]</scope>
    <source>
        <strain evidence="2 3">KC310</strain>
    </source>
</reference>
<sequence length="297" mass="32591">MFSDRPQLAVEILRDLMGVKLPDTSLIRQEERTFNTRNSDDIEVDLIFTLGPPNEPAHAIIVEIQQGTSKDPRQLARYAAATWLLLGCDVTVLIICPDHNTAAHYARPIESGLTGYRLLPVVLGPDGIPAITDPQRAAANLDLAAMSVMIHGKDRKVVEAFATALADTHDEHAPQYYEYAYGMATPEIRCLMEEIMTSTTWPVYSPFAREHFGRGLQEGQAKGKAEGKAEGRAEGKAEGKAEEAGRLVLLVLTARGFDVPDDTRARITSCTDLAQLETWAIRAATARALHDLFNEPA</sequence>
<evidence type="ECO:0000313" key="3">
    <source>
        <dbReference type="Proteomes" id="UP000295258"/>
    </source>
</evidence>
<name>A0A4R4U5X9_9ACTN</name>
<evidence type="ECO:0000313" key="2">
    <source>
        <dbReference type="EMBL" id="TDC84054.1"/>
    </source>
</evidence>
<dbReference type="RefSeq" id="WP_132606758.1">
    <property type="nucleotide sequence ID" value="NZ_SMKO01000350.1"/>
</dbReference>
<dbReference type="EMBL" id="SMKO01000350">
    <property type="protein sequence ID" value="TDC84054.1"/>
    <property type="molecule type" value="Genomic_DNA"/>
</dbReference>